<sequence length="72" mass="7633">MKSMKSSTAVAKGEFIEGAYLLLQGGAKAARSWVQVRVSALARPMVGSGALSLRVHDISAVRLYIPFEALAV</sequence>
<keyword evidence="1" id="KW-0614">Plasmid</keyword>
<evidence type="ECO:0000313" key="2">
    <source>
        <dbReference type="Proteomes" id="UP000238523"/>
    </source>
</evidence>
<geneLocation type="plasmid" evidence="2">
    <name>prln2</name>
</geneLocation>
<organism evidence="1 2">
    <name type="scientific">Rhizobium leguminosarum</name>
    <dbReference type="NCBI Taxonomy" id="384"/>
    <lineage>
        <taxon>Bacteria</taxon>
        <taxon>Pseudomonadati</taxon>
        <taxon>Pseudomonadota</taxon>
        <taxon>Alphaproteobacteria</taxon>
        <taxon>Hyphomicrobiales</taxon>
        <taxon>Rhizobiaceae</taxon>
        <taxon>Rhizobium/Agrobacterium group</taxon>
        <taxon>Rhizobium</taxon>
    </lineage>
</organism>
<gene>
    <name evidence="1" type="ORF">CUJ84_pRLN2000205</name>
</gene>
<evidence type="ECO:0000313" key="1">
    <source>
        <dbReference type="EMBL" id="AUW46749.1"/>
    </source>
</evidence>
<dbReference type="EMBL" id="CP025014">
    <property type="protein sequence ID" value="AUW46749.1"/>
    <property type="molecule type" value="Genomic_DNA"/>
</dbReference>
<dbReference type="AlphaFoldDB" id="A0A2K9ZEU0"/>
<reference evidence="1 2" key="1">
    <citation type="submission" date="2017-11" db="EMBL/GenBank/DDBJ databases">
        <title>Complete genome of Rhizobium leguminosarum Norway, an ineffective micro-symbiont.</title>
        <authorList>
            <person name="Hoffrichter A."/>
            <person name="Liang J."/>
            <person name="Brachmann A."/>
            <person name="Marin M."/>
        </authorList>
    </citation>
    <scope>NUCLEOTIDE SEQUENCE [LARGE SCALE GENOMIC DNA]</scope>
    <source>
        <strain evidence="1 2">Norway</strain>
        <plasmid evidence="2">Plasmid prln2</plasmid>
    </source>
</reference>
<name>A0A2K9ZEU0_RHILE</name>
<accession>A0A2K9ZEU0</accession>
<proteinExistence type="predicted"/>
<protein>
    <submittedName>
        <fullName evidence="1">Uncharacterized protein</fullName>
    </submittedName>
</protein>
<dbReference type="Proteomes" id="UP000238523">
    <property type="component" value="Plasmid pRLN2"/>
</dbReference>